<comment type="caution">
    <text evidence="2">The sequence shown here is derived from an EMBL/GenBank/DDBJ whole genome shotgun (WGS) entry which is preliminary data.</text>
</comment>
<proteinExistence type="predicted"/>
<feature type="region of interest" description="Disordered" evidence="1">
    <location>
        <begin position="1"/>
        <end position="21"/>
    </location>
</feature>
<dbReference type="Proteomes" id="UP000242616">
    <property type="component" value="Unassembled WGS sequence"/>
</dbReference>
<name>A0ABX3IIS9_9BACT</name>
<dbReference type="EMBL" id="LBFC01000026">
    <property type="protein sequence ID" value="ONN26427.1"/>
    <property type="molecule type" value="Genomic_DNA"/>
</dbReference>
<evidence type="ECO:0000313" key="3">
    <source>
        <dbReference type="Proteomes" id="UP000242616"/>
    </source>
</evidence>
<evidence type="ECO:0000313" key="2">
    <source>
        <dbReference type="EMBL" id="ONN26427.1"/>
    </source>
</evidence>
<reference evidence="2 3" key="1">
    <citation type="submission" date="2015-06" db="EMBL/GenBank/DDBJ databases">
        <title>Genome sequencing of Thermotogales isolates from hydrothermal vents.</title>
        <authorList>
            <person name="Haverkamp T.H."/>
            <person name="Kublanov I.V."/>
            <person name="Nesbo C.L."/>
        </authorList>
    </citation>
    <scope>NUCLEOTIDE SEQUENCE [LARGE SCALE GENOMIC DNA]</scope>
    <source>
        <strain evidence="3">ik275mar</strain>
    </source>
</reference>
<accession>A0ABX3IIS9</accession>
<gene>
    <name evidence="2" type="ORF">XJ44_09055</name>
</gene>
<protein>
    <submittedName>
        <fullName evidence="2">Uncharacterized protein</fullName>
    </submittedName>
</protein>
<organism evidence="2 3">
    <name type="scientific">Thermosipho affectus</name>
    <dbReference type="NCBI Taxonomy" id="660294"/>
    <lineage>
        <taxon>Bacteria</taxon>
        <taxon>Thermotogati</taxon>
        <taxon>Thermotogota</taxon>
        <taxon>Thermotogae</taxon>
        <taxon>Thermotogales</taxon>
        <taxon>Fervidobacteriaceae</taxon>
        <taxon>Thermosipho</taxon>
    </lineage>
</organism>
<keyword evidence="3" id="KW-1185">Reference proteome</keyword>
<sequence>MTSDTRAPYALGDTRATMGGTAGCEPVMVSETLKPTRSTDCRLKLACMKSESLVIADQPRRGEYVPGVCTHRPSRHPSWQRPKVVTPT</sequence>
<evidence type="ECO:0000256" key="1">
    <source>
        <dbReference type="SAM" id="MobiDB-lite"/>
    </source>
</evidence>